<proteinExistence type="predicted"/>
<comment type="caution">
    <text evidence="1">The sequence shown here is derived from an EMBL/GenBank/DDBJ whole genome shotgun (WGS) entry which is preliminary data.</text>
</comment>
<dbReference type="Proteomes" id="UP001215280">
    <property type="component" value="Unassembled WGS sequence"/>
</dbReference>
<keyword evidence="2" id="KW-1185">Reference proteome</keyword>
<sequence length="155" mass="17327">MDWARVERAGAASNCHIAWRKFGSRAPAYSNRKKDVEEHGLGPNRTGGGLNSLRLLRIQSYLTFVAHRIGLGLLSRAAVKDTTKKDWTTKRLDGWTGPGSNELELRIIHCTPDFERLRIVPRAILGGIVGVLPMCMYDRIIMDSEKLSDWGNGSH</sequence>
<evidence type="ECO:0000313" key="2">
    <source>
        <dbReference type="Proteomes" id="UP001215280"/>
    </source>
</evidence>
<dbReference type="AlphaFoldDB" id="A0AAD7IJ38"/>
<evidence type="ECO:0000313" key="1">
    <source>
        <dbReference type="EMBL" id="KAJ7744047.1"/>
    </source>
</evidence>
<dbReference type="EMBL" id="JARJLG010000109">
    <property type="protein sequence ID" value="KAJ7744047.1"/>
    <property type="molecule type" value="Genomic_DNA"/>
</dbReference>
<organism evidence="1 2">
    <name type="scientific">Mycena maculata</name>
    <dbReference type="NCBI Taxonomy" id="230809"/>
    <lineage>
        <taxon>Eukaryota</taxon>
        <taxon>Fungi</taxon>
        <taxon>Dikarya</taxon>
        <taxon>Basidiomycota</taxon>
        <taxon>Agaricomycotina</taxon>
        <taxon>Agaricomycetes</taxon>
        <taxon>Agaricomycetidae</taxon>
        <taxon>Agaricales</taxon>
        <taxon>Marasmiineae</taxon>
        <taxon>Mycenaceae</taxon>
        <taxon>Mycena</taxon>
    </lineage>
</organism>
<protein>
    <submittedName>
        <fullName evidence="1">Uncharacterized protein</fullName>
    </submittedName>
</protein>
<name>A0AAD7IJ38_9AGAR</name>
<accession>A0AAD7IJ38</accession>
<gene>
    <name evidence="1" type="ORF">DFH07DRAFT_777202</name>
</gene>
<reference evidence="1" key="1">
    <citation type="submission" date="2023-03" db="EMBL/GenBank/DDBJ databases">
        <title>Massive genome expansion in bonnet fungi (Mycena s.s.) driven by repeated elements and novel gene families across ecological guilds.</title>
        <authorList>
            <consortium name="Lawrence Berkeley National Laboratory"/>
            <person name="Harder C.B."/>
            <person name="Miyauchi S."/>
            <person name="Viragh M."/>
            <person name="Kuo A."/>
            <person name="Thoen E."/>
            <person name="Andreopoulos B."/>
            <person name="Lu D."/>
            <person name="Skrede I."/>
            <person name="Drula E."/>
            <person name="Henrissat B."/>
            <person name="Morin E."/>
            <person name="Kohler A."/>
            <person name="Barry K."/>
            <person name="LaButti K."/>
            <person name="Morin E."/>
            <person name="Salamov A."/>
            <person name="Lipzen A."/>
            <person name="Mereny Z."/>
            <person name="Hegedus B."/>
            <person name="Baldrian P."/>
            <person name="Stursova M."/>
            <person name="Weitz H."/>
            <person name="Taylor A."/>
            <person name="Grigoriev I.V."/>
            <person name="Nagy L.G."/>
            <person name="Martin F."/>
            <person name="Kauserud H."/>
        </authorList>
    </citation>
    <scope>NUCLEOTIDE SEQUENCE</scope>
    <source>
        <strain evidence="1">CBHHK188m</strain>
    </source>
</reference>